<proteinExistence type="predicted"/>
<reference evidence="1 2" key="1">
    <citation type="journal article" date="2019" name="New Phytol.">
        <title>Comparative genomics reveals unique wood-decay strategies and fruiting body development in the Schizophyllaceae.</title>
        <authorList>
            <person name="Almasi E."/>
            <person name="Sahu N."/>
            <person name="Krizsan K."/>
            <person name="Balint B."/>
            <person name="Kovacs G.M."/>
            <person name="Kiss B."/>
            <person name="Cseklye J."/>
            <person name="Drula E."/>
            <person name="Henrissat B."/>
            <person name="Nagy I."/>
            <person name="Chovatia M."/>
            <person name="Adam C."/>
            <person name="LaButti K."/>
            <person name="Lipzen A."/>
            <person name="Riley R."/>
            <person name="Grigoriev I.V."/>
            <person name="Nagy L.G."/>
        </authorList>
    </citation>
    <scope>NUCLEOTIDE SEQUENCE [LARGE SCALE GENOMIC DNA]</scope>
    <source>
        <strain evidence="1 2">NL-1724</strain>
    </source>
</reference>
<evidence type="ECO:0000313" key="2">
    <source>
        <dbReference type="Proteomes" id="UP000320762"/>
    </source>
</evidence>
<dbReference type="Proteomes" id="UP000320762">
    <property type="component" value="Unassembled WGS sequence"/>
</dbReference>
<dbReference type="AlphaFoldDB" id="A0A550CXV9"/>
<name>A0A550CXV9_9AGAR</name>
<comment type="caution">
    <text evidence="1">The sequence shown here is derived from an EMBL/GenBank/DDBJ whole genome shotgun (WGS) entry which is preliminary data.</text>
</comment>
<evidence type="ECO:0000313" key="1">
    <source>
        <dbReference type="EMBL" id="TRM69634.1"/>
    </source>
</evidence>
<dbReference type="EMBL" id="VDMD01000001">
    <property type="protein sequence ID" value="TRM69634.1"/>
    <property type="molecule type" value="Genomic_DNA"/>
</dbReference>
<keyword evidence="2" id="KW-1185">Reference proteome</keyword>
<gene>
    <name evidence="1" type="ORF">BD626DRAFT_15811</name>
</gene>
<accession>A0A550CXV9</accession>
<protein>
    <submittedName>
        <fullName evidence="1">Uncharacterized protein</fullName>
    </submittedName>
</protein>
<sequence>MRGRTERYRSYSVRGCVQRCGRRHAIPRCHVRCAMPRRLRTICAGAPTLQADGVQQATSQPSRCVQGARGQALAAPVFMAVVTKTTEDAASLIEVDSRTPAHPSRGAKHRKCVRTAGSLSLVCLPYFLTPATDDEYCLFHQ</sequence>
<organism evidence="1 2">
    <name type="scientific">Schizophyllum amplum</name>
    <dbReference type="NCBI Taxonomy" id="97359"/>
    <lineage>
        <taxon>Eukaryota</taxon>
        <taxon>Fungi</taxon>
        <taxon>Dikarya</taxon>
        <taxon>Basidiomycota</taxon>
        <taxon>Agaricomycotina</taxon>
        <taxon>Agaricomycetes</taxon>
        <taxon>Agaricomycetidae</taxon>
        <taxon>Agaricales</taxon>
        <taxon>Schizophyllaceae</taxon>
        <taxon>Schizophyllum</taxon>
    </lineage>
</organism>